<accession>A0ABS8GBG8</accession>
<protein>
    <submittedName>
        <fullName evidence="2">Outer membrane protein assembly factor</fullName>
    </submittedName>
</protein>
<evidence type="ECO:0000313" key="2">
    <source>
        <dbReference type="EMBL" id="MCC2617079.1"/>
    </source>
</evidence>
<keyword evidence="1" id="KW-0732">Signal</keyword>
<gene>
    <name evidence="2" type="ORF">LJ739_12575</name>
</gene>
<name>A0ABS8GBG8_9ALTE</name>
<sequence>MLYRSLFGLLIVHSTTALADQQPPPCADTSQDSITVDHLRVINHAIFDEQHPDYGWLHQFANWMHIRTEPDVVEERLPFAQGDTVASDDLAEAERLIRAQPYIRDANVRLVSQCDAGGNQEVVVETWDNWSLLPTISFGRTSGTNTLALGIKEDNFLGKGIRTRIRYNDDNQRSGFQGTLLLPVSFIPHSTLLLDYQQNDDGQSRQVVFDNPFYQTQAKHMFRAEALQLDAEQTYYQNGETRNHLNQQQHRYALSAGWRVWHHDNWVARLMTGVVDEEYMFTIPVDRDPSEQLWLPQDRHYRFGWLGISLLESDYRALQDIHLIGQTEDINLGWHGTVKVGIEQRNQPQEGAGGQHVMLDLNSGTDLGNGWLFWSLNGYWQNGISDEDHAQISTQLEYIQRLSPLFSSYTRVATTRVNHPFADQPLVIDGDTGVRGYPLQYQHGDRRWSASAELRMYPQTNLWQLLDVGYAAFVDVGRANGGADAHDNEQSGPLASVGAGVRLYSSRSSHRSVIHMDVIKPLSSGPGVDSWEWRLEVKQRF</sequence>
<feature type="signal peptide" evidence="1">
    <location>
        <begin position="1"/>
        <end position="19"/>
    </location>
</feature>
<dbReference type="EMBL" id="JAJEWP010000003">
    <property type="protein sequence ID" value="MCC2617079.1"/>
    <property type="molecule type" value="Genomic_DNA"/>
</dbReference>
<dbReference type="Gene3D" id="2.40.160.50">
    <property type="entry name" value="membrane protein fhac: a member of the omp85/tpsb transporter family"/>
    <property type="match status" value="1"/>
</dbReference>
<comment type="caution">
    <text evidence="2">The sequence shown here is derived from an EMBL/GenBank/DDBJ whole genome shotgun (WGS) entry which is preliminary data.</text>
</comment>
<dbReference type="Proteomes" id="UP001520878">
    <property type="component" value="Unassembled WGS sequence"/>
</dbReference>
<proteinExistence type="predicted"/>
<dbReference type="RefSeq" id="WP_229160985.1">
    <property type="nucleotide sequence ID" value="NZ_JAJEWP010000003.1"/>
</dbReference>
<evidence type="ECO:0000256" key="1">
    <source>
        <dbReference type="SAM" id="SignalP"/>
    </source>
</evidence>
<feature type="chain" id="PRO_5046938424" evidence="1">
    <location>
        <begin position="20"/>
        <end position="541"/>
    </location>
</feature>
<keyword evidence="3" id="KW-1185">Reference proteome</keyword>
<reference evidence="2 3" key="1">
    <citation type="submission" date="2021-10" db="EMBL/GenBank/DDBJ databases">
        <title>Draft genome of Aestuariibacter halophilus JC2043.</title>
        <authorList>
            <person name="Emsley S.A."/>
            <person name="Pfannmuller K.M."/>
            <person name="Ushijima B."/>
            <person name="Saw J.H."/>
            <person name="Videau P."/>
        </authorList>
    </citation>
    <scope>NUCLEOTIDE SEQUENCE [LARGE SCALE GENOMIC DNA]</scope>
    <source>
        <strain evidence="2 3">JC2043</strain>
    </source>
</reference>
<evidence type="ECO:0000313" key="3">
    <source>
        <dbReference type="Proteomes" id="UP001520878"/>
    </source>
</evidence>
<organism evidence="2 3">
    <name type="scientific">Fluctibacter halophilus</name>
    <dbReference type="NCBI Taxonomy" id="226011"/>
    <lineage>
        <taxon>Bacteria</taxon>
        <taxon>Pseudomonadati</taxon>
        <taxon>Pseudomonadota</taxon>
        <taxon>Gammaproteobacteria</taxon>
        <taxon>Alteromonadales</taxon>
        <taxon>Alteromonadaceae</taxon>
        <taxon>Fluctibacter</taxon>
    </lineage>
</organism>